<dbReference type="PANTHER" id="PTHR23241:SF102">
    <property type="entry name" value="LD23009P"/>
    <property type="match status" value="1"/>
</dbReference>
<dbReference type="AlphaFoldDB" id="A0A9P6GK48"/>
<accession>A0A9P6GK48</accession>
<evidence type="ECO:0000256" key="5">
    <source>
        <dbReference type="SAM" id="Phobius"/>
    </source>
</evidence>
<dbReference type="EMBL" id="WJXW01000004">
    <property type="protein sequence ID" value="KAF9736573.1"/>
    <property type="molecule type" value="Genomic_DNA"/>
</dbReference>
<feature type="transmembrane region" description="Helical" evidence="5">
    <location>
        <begin position="16"/>
        <end position="41"/>
    </location>
</feature>
<feature type="domain" description="TMEM205-like" evidence="6">
    <location>
        <begin position="18"/>
        <end position="115"/>
    </location>
</feature>
<comment type="subcellular location">
    <subcellularLocation>
        <location evidence="1">Membrane</location>
    </subcellularLocation>
</comment>
<keyword evidence="3 5" id="KW-1133">Transmembrane helix</keyword>
<evidence type="ECO:0000256" key="4">
    <source>
        <dbReference type="ARBA" id="ARBA00023136"/>
    </source>
</evidence>
<sequence length="125" mass="13894">MTRLPALQAILAPAHFFAYATLLGAQLYQSFVVVKIAYEALPAQAFTSLQKRVFPIYFRRQTALLILTAITFPHGPLALIKRKGDWVPFFVAGATALLNLAVYGPRTSRLMMRRRALGMLTDGVL</sequence>
<evidence type="ECO:0000313" key="8">
    <source>
        <dbReference type="Proteomes" id="UP000756921"/>
    </source>
</evidence>
<reference evidence="7" key="1">
    <citation type="journal article" date="2020" name="Mol. Plant Microbe Interact.">
        <title>Genome Sequence of the Biocontrol Agent Coniothyrium minitans strain Conio (IMI 134523).</title>
        <authorList>
            <person name="Patel D."/>
            <person name="Shittu T.A."/>
            <person name="Baroncelli R."/>
            <person name="Muthumeenakshi S."/>
            <person name="Osborne T.H."/>
            <person name="Janganan T.K."/>
            <person name="Sreenivasaprasad S."/>
        </authorList>
    </citation>
    <scope>NUCLEOTIDE SEQUENCE</scope>
    <source>
        <strain evidence="7">Conio</strain>
    </source>
</reference>
<keyword evidence="2 5" id="KW-0812">Transmembrane</keyword>
<dbReference type="OrthoDB" id="1641132at2759"/>
<keyword evidence="4 5" id="KW-0472">Membrane</keyword>
<dbReference type="GO" id="GO:0016020">
    <property type="term" value="C:membrane"/>
    <property type="evidence" value="ECO:0007669"/>
    <property type="project" value="UniProtKB-SubCell"/>
</dbReference>
<evidence type="ECO:0000256" key="2">
    <source>
        <dbReference type="ARBA" id="ARBA00022692"/>
    </source>
</evidence>
<dbReference type="InterPro" id="IPR053009">
    <property type="entry name" value="Xanthocillin_Biosynth-Assoc"/>
</dbReference>
<proteinExistence type="predicted"/>
<evidence type="ECO:0000259" key="6">
    <source>
        <dbReference type="Pfam" id="PF13664"/>
    </source>
</evidence>
<protein>
    <submittedName>
        <fullName evidence="7">Mitochondrial outer membrane protein</fullName>
    </submittedName>
</protein>
<comment type="caution">
    <text evidence="7">The sequence shown here is derived from an EMBL/GenBank/DDBJ whole genome shotgun (WGS) entry which is preliminary data.</text>
</comment>
<dbReference type="InterPro" id="IPR025423">
    <property type="entry name" value="TMEM205-like"/>
</dbReference>
<feature type="transmembrane region" description="Helical" evidence="5">
    <location>
        <begin position="86"/>
        <end position="105"/>
    </location>
</feature>
<organism evidence="7 8">
    <name type="scientific">Paraphaeosphaeria minitans</name>
    <dbReference type="NCBI Taxonomy" id="565426"/>
    <lineage>
        <taxon>Eukaryota</taxon>
        <taxon>Fungi</taxon>
        <taxon>Dikarya</taxon>
        <taxon>Ascomycota</taxon>
        <taxon>Pezizomycotina</taxon>
        <taxon>Dothideomycetes</taxon>
        <taxon>Pleosporomycetidae</taxon>
        <taxon>Pleosporales</taxon>
        <taxon>Massarineae</taxon>
        <taxon>Didymosphaeriaceae</taxon>
        <taxon>Paraphaeosphaeria</taxon>
    </lineage>
</organism>
<gene>
    <name evidence="7" type="ORF">PMIN01_04352</name>
</gene>
<dbReference type="Pfam" id="PF13664">
    <property type="entry name" value="DUF4149"/>
    <property type="match status" value="1"/>
</dbReference>
<keyword evidence="8" id="KW-1185">Reference proteome</keyword>
<evidence type="ECO:0000256" key="1">
    <source>
        <dbReference type="ARBA" id="ARBA00004370"/>
    </source>
</evidence>
<name>A0A9P6GK48_9PLEO</name>
<evidence type="ECO:0000256" key="3">
    <source>
        <dbReference type="ARBA" id="ARBA00022989"/>
    </source>
</evidence>
<dbReference type="PANTHER" id="PTHR23241">
    <property type="entry name" value="LATE EMBRYOGENESIS ABUNDANT PLANTS LEA-RELATED"/>
    <property type="match status" value="1"/>
</dbReference>
<dbReference type="Proteomes" id="UP000756921">
    <property type="component" value="Unassembled WGS sequence"/>
</dbReference>
<evidence type="ECO:0000313" key="7">
    <source>
        <dbReference type="EMBL" id="KAF9736573.1"/>
    </source>
</evidence>